<reference evidence="1" key="1">
    <citation type="submission" date="2010-02" db="EMBL/GenBank/DDBJ databases">
        <title>Sequencing and annotation of the Blastocystis hominis genome.</title>
        <authorList>
            <person name="Wincker P."/>
        </authorList>
    </citation>
    <scope>NUCLEOTIDE SEQUENCE</scope>
    <source>
        <strain evidence="1">Singapore isolate B</strain>
    </source>
</reference>
<evidence type="ECO:0000313" key="2">
    <source>
        <dbReference type="Proteomes" id="UP000008312"/>
    </source>
</evidence>
<evidence type="ECO:0000313" key="1">
    <source>
        <dbReference type="EMBL" id="CBK21240.2"/>
    </source>
</evidence>
<dbReference type="InParanoid" id="D8LZK1"/>
<name>D8LZK1_BLAHO</name>
<keyword evidence="2" id="KW-1185">Reference proteome</keyword>
<protein>
    <submittedName>
        <fullName evidence="1">Uncharacterized protein</fullName>
    </submittedName>
</protein>
<sequence length="426" mass="48776">MDNRDREVRNQQLEWGSPIEYENGSFYYNMKIKRQKVNVVDVLQSIFSIIQSRFDHITNSQNKAVISVPATFGENAFHIVEDAGKVFGACTVITHDLAAIYSHTISFVDSLVICCGEYLSTVSLYSGSNLVWSLSFSDLDLPHELYLILQLNPSYSPSADTDSSTQDNRASLYCEARALALKVMTNQPFKVQDDSLYGTIQQLATSKKQQFIDALKLNIARRDLSGVQRVCICGEYAPLLLPIIQDYCKKQLPCDHLEFLCDQQQIVRGSVRYCTTLEGLLIKTIAPLRSTPLSEEIWVLFKTGLHCVFPSIRKLPARKVLQVSFTERSKSVYFFKGRQHTPLAKYMLVQDRQHEAGSELSNVVLMECKLNERDEFSVLFYWKDTRERVYMIDFGTNGRLMEKTEPDEPTLYTLYCSVCFQQKRIT</sequence>
<gene>
    <name evidence="1" type="ORF">GSBLH_T00001424001</name>
</gene>
<dbReference type="Proteomes" id="UP000008312">
    <property type="component" value="Unassembled WGS sequence"/>
</dbReference>
<dbReference type="EMBL" id="FN668641">
    <property type="protein sequence ID" value="CBK21240.2"/>
    <property type="molecule type" value="Genomic_DNA"/>
</dbReference>
<dbReference type="GeneID" id="24918683"/>
<dbReference type="RefSeq" id="XP_012895288.1">
    <property type="nucleotide sequence ID" value="XM_013039834.1"/>
</dbReference>
<accession>D8LZK1</accession>
<organism evidence="1">
    <name type="scientific">Blastocystis hominis</name>
    <dbReference type="NCBI Taxonomy" id="12968"/>
    <lineage>
        <taxon>Eukaryota</taxon>
        <taxon>Sar</taxon>
        <taxon>Stramenopiles</taxon>
        <taxon>Bigyra</taxon>
        <taxon>Opalozoa</taxon>
        <taxon>Opalinata</taxon>
        <taxon>Blastocystidae</taxon>
        <taxon>Blastocystis</taxon>
    </lineage>
</organism>
<dbReference type="AlphaFoldDB" id="D8LZK1"/>
<proteinExistence type="predicted"/>